<accession>A0A2N0WB37</accession>
<dbReference type="EMBL" id="PISJ01000019">
    <property type="protein sequence ID" value="PKF31724.1"/>
    <property type="molecule type" value="Genomic_DNA"/>
</dbReference>
<organism evidence="1 2">
    <name type="scientific">Acinetobacter proteolyticus</name>
    <dbReference type="NCBI Taxonomy" id="1776741"/>
    <lineage>
        <taxon>Bacteria</taxon>
        <taxon>Pseudomonadati</taxon>
        <taxon>Pseudomonadota</taxon>
        <taxon>Gammaproteobacteria</taxon>
        <taxon>Moraxellales</taxon>
        <taxon>Moraxellaceae</taxon>
        <taxon>Acinetobacter</taxon>
    </lineage>
</organism>
<dbReference type="AlphaFoldDB" id="A0A2N0WB37"/>
<comment type="caution">
    <text evidence="1">The sequence shown here is derived from an EMBL/GenBank/DDBJ whole genome shotgun (WGS) entry which is preliminary data.</text>
</comment>
<evidence type="ECO:0000313" key="1">
    <source>
        <dbReference type="EMBL" id="PKF31724.1"/>
    </source>
</evidence>
<name>A0A2N0WB37_9GAMM</name>
<protein>
    <submittedName>
        <fullName evidence="1">Uncharacterized protein</fullName>
    </submittedName>
</protein>
<gene>
    <name evidence="1" type="ORF">CW311_15855</name>
</gene>
<dbReference type="RefSeq" id="WP_101237149.1">
    <property type="nucleotide sequence ID" value="NZ_PISJ01000019.1"/>
</dbReference>
<evidence type="ECO:0000313" key="2">
    <source>
        <dbReference type="Proteomes" id="UP000233553"/>
    </source>
</evidence>
<proteinExistence type="predicted"/>
<reference evidence="1 2" key="1">
    <citation type="submission" date="2017-12" db="EMBL/GenBank/DDBJ databases">
        <title>Draft Genome sequences of multiple microbial strains isolated from spacecraft associated surfaces.</title>
        <authorList>
            <person name="Seuylemezian A."/>
            <person name="Vaishampayan P."/>
            <person name="Venkateswaran K."/>
        </authorList>
    </citation>
    <scope>NUCLEOTIDE SEQUENCE [LARGE SCALE GENOMIC DNA]</scope>
    <source>
        <strain evidence="1 2">2P01AA</strain>
    </source>
</reference>
<dbReference type="Proteomes" id="UP000233553">
    <property type="component" value="Unassembled WGS sequence"/>
</dbReference>
<sequence>MIDFLPEAARVTQKGGKVIVNGTQTNPFYRSVPDSNTLQKLGLKVEYQGELLSEFQHLVFKQTNGIVIPNEKMKTIVFIKVK</sequence>